<protein>
    <submittedName>
        <fullName evidence="5">Uncharacterized protein</fullName>
    </submittedName>
</protein>
<dbReference type="EMBL" id="QXFZ01004747">
    <property type="protein sequence ID" value="KAE9063106.1"/>
    <property type="molecule type" value="Genomic_DNA"/>
</dbReference>
<dbReference type="EMBL" id="QXGE01005055">
    <property type="protein sequence ID" value="KAE9268628.1"/>
    <property type="molecule type" value="Genomic_DNA"/>
</dbReference>
<dbReference type="AlphaFoldDB" id="A0A6A3PX95"/>
<accession>A0A6A3PX95</accession>
<evidence type="ECO:0000313" key="14">
    <source>
        <dbReference type="Proteomes" id="UP000437068"/>
    </source>
</evidence>
<evidence type="ECO:0000313" key="17">
    <source>
        <dbReference type="Proteomes" id="UP000441208"/>
    </source>
</evidence>
<evidence type="ECO:0000313" key="10">
    <source>
        <dbReference type="EMBL" id="KAE9268628.1"/>
    </source>
</evidence>
<evidence type="ECO:0000256" key="1">
    <source>
        <dbReference type="SAM" id="MobiDB-lite"/>
    </source>
</evidence>
<evidence type="ECO:0000313" key="9">
    <source>
        <dbReference type="EMBL" id="KAE9169854.1"/>
    </source>
</evidence>
<evidence type="ECO:0000313" key="6">
    <source>
        <dbReference type="EMBL" id="KAE9069352.1"/>
    </source>
</evidence>
<dbReference type="Proteomes" id="UP000476176">
    <property type="component" value="Unassembled WGS sequence"/>
</dbReference>
<dbReference type="EMBL" id="QXGF01004662">
    <property type="protein sequence ID" value="KAE8919476.1"/>
    <property type="molecule type" value="Genomic_DNA"/>
</dbReference>
<name>A0A6A3PX95_9STRA</name>
<evidence type="ECO:0000313" key="19">
    <source>
        <dbReference type="Proteomes" id="UP000476176"/>
    </source>
</evidence>
<dbReference type="Proteomes" id="UP000440367">
    <property type="component" value="Unassembled WGS sequence"/>
</dbReference>
<dbReference type="EMBL" id="QXGA01005043">
    <property type="protein sequence ID" value="KAE9069352.1"/>
    <property type="molecule type" value="Genomic_DNA"/>
</dbReference>
<dbReference type="PANTHER" id="PTHR37069">
    <property type="entry name" value="DDE_TNP_1_7 DOMAIN-CONTAINING PROTEIN"/>
    <property type="match status" value="1"/>
</dbReference>
<dbReference type="Proteomes" id="UP000429523">
    <property type="component" value="Unassembled WGS sequence"/>
</dbReference>
<evidence type="ECO:0000313" key="20">
    <source>
        <dbReference type="Proteomes" id="UP000486351"/>
    </source>
</evidence>
<evidence type="ECO:0000313" key="3">
    <source>
        <dbReference type="EMBL" id="KAE8963938.1"/>
    </source>
</evidence>
<evidence type="ECO:0000313" key="7">
    <source>
        <dbReference type="EMBL" id="KAE9164814.1"/>
    </source>
</evidence>
<evidence type="ECO:0000313" key="13">
    <source>
        <dbReference type="Proteomes" id="UP000433483"/>
    </source>
</evidence>
<dbReference type="EMBL" id="QXGB01004851">
    <property type="protein sequence ID" value="KAE9164814.1"/>
    <property type="molecule type" value="Genomic_DNA"/>
</dbReference>
<reference evidence="12 13" key="1">
    <citation type="submission" date="2018-08" db="EMBL/GenBank/DDBJ databases">
        <title>Genomic investigation of the strawberry pathogen Phytophthora fragariae indicates pathogenicity is determined by transcriptional variation in three key races.</title>
        <authorList>
            <person name="Adams T.M."/>
            <person name="Armitage A.D."/>
            <person name="Sobczyk M.K."/>
            <person name="Bates H.J."/>
            <person name="Dunwell J.M."/>
            <person name="Nellist C.F."/>
            <person name="Harrison R.J."/>
        </authorList>
    </citation>
    <scope>NUCLEOTIDE SEQUENCE [LARGE SCALE GENOMIC DNA]</scope>
    <source>
        <strain evidence="10 14">A4</strain>
        <strain evidence="9 15">BC-1</strain>
        <strain evidence="8 19">BC-23</strain>
        <strain evidence="7 13">NOV-27</strain>
        <strain evidence="6 16">NOV-5</strain>
        <strain evidence="5 17">NOV-71</strain>
        <strain evidence="11 20">NOV-77</strain>
        <strain evidence="2 12">NOV-9</strain>
        <strain evidence="4 21">ONT-3</strain>
        <strain evidence="3 18">SCRP245</strain>
    </source>
</reference>
<evidence type="ECO:0000313" key="4">
    <source>
        <dbReference type="EMBL" id="KAE9062151.1"/>
    </source>
</evidence>
<evidence type="ECO:0000313" key="16">
    <source>
        <dbReference type="Proteomes" id="UP000440732"/>
    </source>
</evidence>
<evidence type="ECO:0000313" key="5">
    <source>
        <dbReference type="EMBL" id="KAE9063106.1"/>
    </source>
</evidence>
<comment type="caution">
    <text evidence="5">The sequence shown here is derived from an EMBL/GenBank/DDBJ whole genome shotgun (WGS) entry which is preliminary data.</text>
</comment>
<sequence length="85" mass="9152">MARTRKAGWKISKPAGLSDDFTYVIPWKKNTGGVRGRDYFAGKEGLTKYLDKIDLDQAAKAQDVATPPPAEPLQTPACALAATTT</sequence>
<feature type="region of interest" description="Disordered" evidence="1">
    <location>
        <begin position="60"/>
        <end position="85"/>
    </location>
</feature>
<dbReference type="Proteomes" id="UP000486351">
    <property type="component" value="Unassembled WGS sequence"/>
</dbReference>
<dbReference type="Proteomes" id="UP000488956">
    <property type="component" value="Unassembled WGS sequence"/>
</dbReference>
<dbReference type="EMBL" id="QXFX01004975">
    <property type="protein sequence ID" value="KAE9062151.1"/>
    <property type="molecule type" value="Genomic_DNA"/>
</dbReference>
<dbReference type="Proteomes" id="UP000433483">
    <property type="component" value="Unassembled WGS sequence"/>
</dbReference>
<keyword evidence="13" id="KW-1185">Reference proteome</keyword>
<evidence type="ECO:0000313" key="12">
    <source>
        <dbReference type="Proteomes" id="UP000429523"/>
    </source>
</evidence>
<organism evidence="5 17">
    <name type="scientific">Phytophthora fragariae</name>
    <dbReference type="NCBI Taxonomy" id="53985"/>
    <lineage>
        <taxon>Eukaryota</taxon>
        <taxon>Sar</taxon>
        <taxon>Stramenopiles</taxon>
        <taxon>Oomycota</taxon>
        <taxon>Peronosporomycetes</taxon>
        <taxon>Peronosporales</taxon>
        <taxon>Peronosporaceae</taxon>
        <taxon>Phytophthora</taxon>
    </lineage>
</organism>
<evidence type="ECO:0000313" key="21">
    <source>
        <dbReference type="Proteomes" id="UP000488956"/>
    </source>
</evidence>
<dbReference type="EMBL" id="QXGD01004578">
    <property type="protein sequence ID" value="KAE9169854.1"/>
    <property type="molecule type" value="Genomic_DNA"/>
</dbReference>
<evidence type="ECO:0000313" key="18">
    <source>
        <dbReference type="Proteomes" id="UP000460718"/>
    </source>
</evidence>
<proteinExistence type="predicted"/>
<gene>
    <name evidence="10" type="ORF">PF001_g29577</name>
    <name evidence="9" type="ORF">PF002_g30245</name>
    <name evidence="8" type="ORF">PF004_g28989</name>
    <name evidence="7" type="ORF">PF005_g29866</name>
    <name evidence="6" type="ORF">PF006_g29594</name>
    <name evidence="5" type="ORF">PF007_g29661</name>
    <name evidence="11" type="ORF">PF008_g29443</name>
    <name evidence="2" type="ORF">PF009_g30218</name>
    <name evidence="4" type="ORF">PF010_g29520</name>
    <name evidence="3" type="ORF">PF011_g28851</name>
</gene>
<dbReference type="EMBL" id="QXFY01004858">
    <property type="protein sequence ID" value="KAE9275033.1"/>
    <property type="molecule type" value="Genomic_DNA"/>
</dbReference>
<dbReference type="OrthoDB" id="113522at2759"/>
<dbReference type="Proteomes" id="UP000441208">
    <property type="component" value="Unassembled WGS sequence"/>
</dbReference>
<dbReference type="EMBL" id="QXGC01004992">
    <property type="protein sequence ID" value="KAE9166944.1"/>
    <property type="molecule type" value="Genomic_DNA"/>
</dbReference>
<evidence type="ECO:0000313" key="15">
    <source>
        <dbReference type="Proteomes" id="UP000440367"/>
    </source>
</evidence>
<dbReference type="Proteomes" id="UP000440732">
    <property type="component" value="Unassembled WGS sequence"/>
</dbReference>
<dbReference type="Proteomes" id="UP000460718">
    <property type="component" value="Unassembled WGS sequence"/>
</dbReference>
<dbReference type="Proteomes" id="UP000437068">
    <property type="component" value="Unassembled WGS sequence"/>
</dbReference>
<evidence type="ECO:0000313" key="2">
    <source>
        <dbReference type="EMBL" id="KAE8919476.1"/>
    </source>
</evidence>
<evidence type="ECO:0000313" key="8">
    <source>
        <dbReference type="EMBL" id="KAE9166944.1"/>
    </source>
</evidence>
<evidence type="ECO:0000313" key="11">
    <source>
        <dbReference type="EMBL" id="KAE9275033.1"/>
    </source>
</evidence>
<dbReference type="EMBL" id="QXFW01004893">
    <property type="protein sequence ID" value="KAE8963938.1"/>
    <property type="molecule type" value="Genomic_DNA"/>
</dbReference>
<dbReference type="PANTHER" id="PTHR37069:SF2">
    <property type="entry name" value="PIGGYBAC TRANSPOSABLE ELEMENT-DERIVED PROTEIN DOMAIN-CONTAINING PROTEIN"/>
    <property type="match status" value="1"/>
</dbReference>